<evidence type="ECO:0000256" key="1">
    <source>
        <dbReference type="SAM" id="MobiDB-lite"/>
    </source>
</evidence>
<organism evidence="2 3">
    <name type="scientific">Brachionus plicatilis</name>
    <name type="common">Marine rotifer</name>
    <name type="synonym">Brachionus muelleri</name>
    <dbReference type="NCBI Taxonomy" id="10195"/>
    <lineage>
        <taxon>Eukaryota</taxon>
        <taxon>Metazoa</taxon>
        <taxon>Spiralia</taxon>
        <taxon>Gnathifera</taxon>
        <taxon>Rotifera</taxon>
        <taxon>Eurotatoria</taxon>
        <taxon>Monogononta</taxon>
        <taxon>Pseudotrocha</taxon>
        <taxon>Ploima</taxon>
        <taxon>Brachionidae</taxon>
        <taxon>Brachionus</taxon>
    </lineage>
</organism>
<name>A0A3M7P221_BRAPC</name>
<keyword evidence="3" id="KW-1185">Reference proteome</keyword>
<comment type="caution">
    <text evidence="2">The sequence shown here is derived from an EMBL/GenBank/DDBJ whole genome shotgun (WGS) entry which is preliminary data.</text>
</comment>
<gene>
    <name evidence="2" type="ORF">BpHYR1_054196</name>
</gene>
<feature type="non-terminal residue" evidence="2">
    <location>
        <position position="468"/>
    </location>
</feature>
<dbReference type="EMBL" id="REGN01014035">
    <property type="protein sequence ID" value="RMZ93155.1"/>
    <property type="molecule type" value="Genomic_DNA"/>
</dbReference>
<dbReference type="Proteomes" id="UP000276133">
    <property type="component" value="Unassembled WGS sequence"/>
</dbReference>
<reference evidence="2 3" key="1">
    <citation type="journal article" date="2018" name="Sci. Rep.">
        <title>Genomic signatures of local adaptation to the degree of environmental predictability in rotifers.</title>
        <authorList>
            <person name="Franch-Gras L."/>
            <person name="Hahn C."/>
            <person name="Garcia-Roger E.M."/>
            <person name="Carmona M.J."/>
            <person name="Serra M."/>
            <person name="Gomez A."/>
        </authorList>
    </citation>
    <scope>NUCLEOTIDE SEQUENCE [LARGE SCALE GENOMIC DNA]</scope>
    <source>
        <strain evidence="2">HYR1</strain>
    </source>
</reference>
<feature type="compositionally biased region" description="Basic and acidic residues" evidence="1">
    <location>
        <begin position="420"/>
        <end position="433"/>
    </location>
</feature>
<accession>A0A3M7P221</accession>
<evidence type="ECO:0000313" key="3">
    <source>
        <dbReference type="Proteomes" id="UP000276133"/>
    </source>
</evidence>
<feature type="compositionally biased region" description="Low complexity" evidence="1">
    <location>
        <begin position="167"/>
        <end position="184"/>
    </location>
</feature>
<feature type="region of interest" description="Disordered" evidence="1">
    <location>
        <begin position="420"/>
        <end position="440"/>
    </location>
</feature>
<evidence type="ECO:0000313" key="2">
    <source>
        <dbReference type="EMBL" id="RMZ93155.1"/>
    </source>
</evidence>
<proteinExistence type="predicted"/>
<protein>
    <submittedName>
        <fullName evidence="2">Uncharacterized protein</fullName>
    </submittedName>
</protein>
<dbReference type="AlphaFoldDB" id="A0A3M7P221"/>
<feature type="region of interest" description="Disordered" evidence="1">
    <location>
        <begin position="152"/>
        <end position="186"/>
    </location>
</feature>
<sequence length="468" mass="53451">MPTCSQAKIITNLESDIHKKLFKISQNSEPNLLEYSKDDSETRKITVLNPIQRNNQSNLIRKSNSLRKFRTINDFKMIKEHQNAMNPQVFTNSVLNYQSTGRNYIDLSLELKKLTFVDRRESVPVNFMFNSHYRGRNSLINNQIKSIPLKQDLSKQQITSDGEDSETATSSSRSAASYQSSMSSNDENFINKRHSVDSNAFVESRRNSLNEDLGGLRRRGSLCLRGQLSYFPKLALEFESVQSEKEKQISFRQAKRLLALASIRPSKTFHKSMTEQEIGMLKKYYESIKPRVSISNQLGQNEINNLKLDNSPPLVYNTAKVNSTSLESVRSFLSTYQKDLECGTYKLDYDGANDPKCFVLKNKLEESVLKFPEELNDTFFALVATTTDRDRQNIGEANLYRIVNWNDTCVASTEHENKKISKLSSKNDNHVDSPKASPTSSTISFEYIKNLTNLVSNVIEPKLLDHLT</sequence>